<name>A0AAN8F2B5_TRICO</name>
<dbReference type="Proteomes" id="UP001331761">
    <property type="component" value="Unassembled WGS sequence"/>
</dbReference>
<reference evidence="1 2" key="1">
    <citation type="submission" date="2019-10" db="EMBL/GenBank/DDBJ databases">
        <title>Assembly and Annotation for the nematode Trichostrongylus colubriformis.</title>
        <authorList>
            <person name="Martin J."/>
        </authorList>
    </citation>
    <scope>NUCLEOTIDE SEQUENCE [LARGE SCALE GENOMIC DNA]</scope>
    <source>
        <strain evidence="1">G859</strain>
        <tissue evidence="1">Whole worm</tissue>
    </source>
</reference>
<evidence type="ECO:0000313" key="1">
    <source>
        <dbReference type="EMBL" id="KAK5972000.1"/>
    </source>
</evidence>
<protein>
    <submittedName>
        <fullName evidence="1">Uncharacterized protein</fullName>
    </submittedName>
</protein>
<gene>
    <name evidence="1" type="ORF">GCK32_021041</name>
</gene>
<dbReference type="GO" id="GO:0005975">
    <property type="term" value="P:carbohydrate metabolic process"/>
    <property type="evidence" value="ECO:0007669"/>
    <property type="project" value="InterPro"/>
</dbReference>
<keyword evidence="2" id="KW-1185">Reference proteome</keyword>
<evidence type="ECO:0000313" key="2">
    <source>
        <dbReference type="Proteomes" id="UP001331761"/>
    </source>
</evidence>
<proteinExistence type="predicted"/>
<accession>A0AAN8F2B5</accession>
<organism evidence="1 2">
    <name type="scientific">Trichostrongylus colubriformis</name>
    <name type="common">Black scour worm</name>
    <dbReference type="NCBI Taxonomy" id="6319"/>
    <lineage>
        <taxon>Eukaryota</taxon>
        <taxon>Metazoa</taxon>
        <taxon>Ecdysozoa</taxon>
        <taxon>Nematoda</taxon>
        <taxon>Chromadorea</taxon>
        <taxon>Rhabditida</taxon>
        <taxon>Rhabditina</taxon>
        <taxon>Rhabditomorpha</taxon>
        <taxon>Strongyloidea</taxon>
        <taxon>Trichostrongylidae</taxon>
        <taxon>Trichostrongylus</taxon>
    </lineage>
</organism>
<comment type="caution">
    <text evidence="1">The sequence shown here is derived from an EMBL/GenBank/DDBJ whole genome shotgun (WGS) entry which is preliminary data.</text>
</comment>
<dbReference type="InterPro" id="IPR012341">
    <property type="entry name" value="6hp_glycosidase-like_sf"/>
</dbReference>
<sequence length="102" mass="11607">MVVWPLRHGSSILEAAPPSFLVIRHIVSPAMRNRRASMKRHLRAMGVCYKEYSTAKSELLVFAMKKKIFCEGSLLDAVQRSNLYSDCKHFVDMSLKHDAGKL</sequence>
<dbReference type="EMBL" id="WIXE01017120">
    <property type="protein sequence ID" value="KAK5972000.1"/>
    <property type="molecule type" value="Genomic_DNA"/>
</dbReference>
<dbReference type="Gene3D" id="1.50.10.10">
    <property type="match status" value="1"/>
</dbReference>
<dbReference type="AlphaFoldDB" id="A0AAN8F2B5"/>